<name>A0A7C8VBT1_ORBOL</name>
<comment type="caution">
    <text evidence="3">The sequence shown here is derived from an EMBL/GenBank/DDBJ whole genome shotgun (WGS) entry which is preliminary data.</text>
</comment>
<dbReference type="Gene3D" id="3.40.50.200">
    <property type="entry name" value="Peptidase S8/S53 domain"/>
    <property type="match status" value="1"/>
</dbReference>
<organism evidence="3 4">
    <name type="scientific">Orbilia oligospora</name>
    <name type="common">Nematode-trapping fungus</name>
    <name type="synonym">Arthrobotrys oligospora</name>
    <dbReference type="NCBI Taxonomy" id="2813651"/>
    <lineage>
        <taxon>Eukaryota</taxon>
        <taxon>Fungi</taxon>
        <taxon>Dikarya</taxon>
        <taxon>Ascomycota</taxon>
        <taxon>Pezizomycotina</taxon>
        <taxon>Orbiliomycetes</taxon>
        <taxon>Orbiliales</taxon>
        <taxon>Orbiliaceae</taxon>
        <taxon>Orbilia</taxon>
    </lineage>
</organism>
<evidence type="ECO:0000256" key="2">
    <source>
        <dbReference type="SAM" id="SignalP"/>
    </source>
</evidence>
<reference evidence="3 4" key="1">
    <citation type="submission" date="2020-01" db="EMBL/GenBank/DDBJ databases">
        <authorList>
            <person name="Palmer J.M."/>
        </authorList>
    </citation>
    <scope>NUCLEOTIDE SEQUENCE [LARGE SCALE GENOMIC DNA]</scope>
    <source>
        <strain evidence="3 4">TWF970</strain>
    </source>
</reference>
<dbReference type="Proteomes" id="UP000474640">
    <property type="component" value="Unassembled WGS sequence"/>
</dbReference>
<sequence length="383" mass="42946">MLVLDFILSNFLLFLPVLGAPPSSQPQKLKIGVSIYWRATCIVQKSFRNNNDGLFEDLDKGFLQGNLGDWLSPPRTFSLMRLESEHLGIWAYGFKLRMAEFNQKSNTELLEDLKDDLDGYLESKDHEWPFDDCVVDLQIDVTEEKNQRNFGAPDVDENTKRLRRVRRGQKRRKSLTKREDGEVVALENAWDGLPTLSASKDTSILKNEKISGTYFHYKNLEFRNLKLDGVLSAGAPPFDLLTDIQDAGDHGSIMIDKIAGEHVGIAQRARIVYTSVVEGSSSVTLFSQLGALLYTYDNIINRYVDLDIPCIISIAWQFGLGRRDRDSPLLEEGGAVAKPFAEILNKLMDLDNVIVVSSAGNGKPVSQPKPSTSTPIPNILREI</sequence>
<proteinExistence type="predicted"/>
<dbReference type="CDD" id="cd00306">
    <property type="entry name" value="Peptidases_S8_S53"/>
    <property type="match status" value="1"/>
</dbReference>
<evidence type="ECO:0000313" key="4">
    <source>
        <dbReference type="Proteomes" id="UP000474640"/>
    </source>
</evidence>
<dbReference type="OrthoDB" id="1896086at2759"/>
<dbReference type="AlphaFoldDB" id="A0A7C8VBT1"/>
<evidence type="ECO:0008006" key="5">
    <source>
        <dbReference type="Google" id="ProtNLM"/>
    </source>
</evidence>
<dbReference type="InterPro" id="IPR036852">
    <property type="entry name" value="Peptidase_S8/S53_dom_sf"/>
</dbReference>
<evidence type="ECO:0000313" key="3">
    <source>
        <dbReference type="EMBL" id="KAF3282863.1"/>
    </source>
</evidence>
<feature type="chain" id="PRO_5028814795" description="Peptidase S8/S53 domain-containing protein" evidence="2">
    <location>
        <begin position="20"/>
        <end position="383"/>
    </location>
</feature>
<dbReference type="SUPFAM" id="SSF52743">
    <property type="entry name" value="Subtilisin-like"/>
    <property type="match status" value="1"/>
</dbReference>
<protein>
    <recommendedName>
        <fullName evidence="5">Peptidase S8/S53 domain-containing protein</fullName>
    </recommendedName>
</protein>
<gene>
    <name evidence="3" type="ORF">TWF970_001598</name>
</gene>
<accession>A0A7C8VBT1</accession>
<dbReference type="EMBL" id="JAABOJ010000012">
    <property type="protein sequence ID" value="KAF3282863.1"/>
    <property type="molecule type" value="Genomic_DNA"/>
</dbReference>
<evidence type="ECO:0000256" key="1">
    <source>
        <dbReference type="SAM" id="MobiDB-lite"/>
    </source>
</evidence>
<dbReference type="GO" id="GO:0004252">
    <property type="term" value="F:serine-type endopeptidase activity"/>
    <property type="evidence" value="ECO:0007669"/>
    <property type="project" value="InterPro"/>
</dbReference>
<keyword evidence="2" id="KW-0732">Signal</keyword>
<feature type="signal peptide" evidence="2">
    <location>
        <begin position="1"/>
        <end position="19"/>
    </location>
</feature>
<feature type="region of interest" description="Disordered" evidence="1">
    <location>
        <begin position="361"/>
        <end position="383"/>
    </location>
</feature>
<dbReference type="GO" id="GO:0006508">
    <property type="term" value="P:proteolysis"/>
    <property type="evidence" value="ECO:0007669"/>
    <property type="project" value="InterPro"/>
</dbReference>